<dbReference type="VEuPathDB" id="TrichDB:TRFO_04764"/>
<feature type="compositionally biased region" description="Polar residues" evidence="1">
    <location>
        <begin position="109"/>
        <end position="137"/>
    </location>
</feature>
<evidence type="ECO:0000313" key="2">
    <source>
        <dbReference type="EMBL" id="OHT08694.1"/>
    </source>
</evidence>
<feature type="region of interest" description="Disordered" evidence="1">
    <location>
        <begin position="282"/>
        <end position="369"/>
    </location>
</feature>
<dbReference type="EMBL" id="MLAK01000660">
    <property type="protein sequence ID" value="OHT08694.1"/>
    <property type="molecule type" value="Genomic_DNA"/>
</dbReference>
<feature type="region of interest" description="Disordered" evidence="1">
    <location>
        <begin position="59"/>
        <end position="144"/>
    </location>
</feature>
<comment type="caution">
    <text evidence="2">The sequence shown here is derived from an EMBL/GenBank/DDBJ whole genome shotgun (WGS) entry which is preliminary data.</text>
</comment>
<dbReference type="AlphaFoldDB" id="A0A1J4KGC5"/>
<dbReference type="RefSeq" id="XP_068361830.1">
    <property type="nucleotide sequence ID" value="XM_068492088.1"/>
</dbReference>
<organism evidence="2 3">
    <name type="scientific">Tritrichomonas foetus</name>
    <dbReference type="NCBI Taxonomy" id="1144522"/>
    <lineage>
        <taxon>Eukaryota</taxon>
        <taxon>Metamonada</taxon>
        <taxon>Parabasalia</taxon>
        <taxon>Tritrichomonadida</taxon>
        <taxon>Tritrichomonadidae</taxon>
        <taxon>Tritrichomonas</taxon>
    </lineage>
</organism>
<protein>
    <submittedName>
        <fullName evidence="2">Uncharacterized protein</fullName>
    </submittedName>
</protein>
<feature type="compositionally biased region" description="Basic residues" evidence="1">
    <location>
        <begin position="72"/>
        <end position="91"/>
    </location>
</feature>
<reference evidence="2" key="1">
    <citation type="submission" date="2016-10" db="EMBL/GenBank/DDBJ databases">
        <authorList>
            <person name="Benchimol M."/>
            <person name="Almeida L.G."/>
            <person name="Vasconcelos A.T."/>
            <person name="Perreira-Neves A."/>
            <person name="Rosa I.A."/>
            <person name="Tasca T."/>
            <person name="Bogo M.R."/>
            <person name="de Souza W."/>
        </authorList>
    </citation>
    <scope>NUCLEOTIDE SEQUENCE [LARGE SCALE GENOMIC DNA]</scope>
    <source>
        <strain evidence="2">K</strain>
    </source>
</reference>
<sequence length="576" mass="66573">MLKLNKNVKCTFTDMNFLIRYSAMDERFFDQINGLKGQIDQFRQTLKSKNFDSYLSSIASKSNSDNNNNKNNNHHSKHEKCHSSRKSHRHQKSSDIFLTSPTDQKDYPSNKSSTKSIQRQSNQINKPYQLNSNNSKTNKIKGTPTKDESIFASFSQFISPIQSQQIAASNMLSDSKSSSKSSISEYLEEQKAKTDYLMKKIGIKKKEKKIFNIDNFLDSSNSEEEEENNQKFEKLNRFNKFNEFNYKEKNLNKNLSCLENLEERTKIRNRIIQKALNAIKDSEDEYSDSDSGNQNFPSKNHLDHNNINSIQSDLGNKKLNKRGENEIESNKENEEGQLEPKEKNTERNQEKPKKDFNKNSKIEKEDEKLKEKTNLPINIERKVVFNSNVLSVADLSSDSDDLPVFIPPIPDKIEFDYDFLINDPISILKINNDSEPPKENPINSNLNDNFLIYSPNIENDESSEENFELALSFFEQNISQKSENDGKDNLDQNLNIPKTHNLGCNSLNNALDKLIDVLDDYHCKIDSLKQCNELFDIKLRKICESSTTSEVEQFISFFSDEIEQTNECDTSEEDKN</sequence>
<dbReference type="GeneID" id="94826792"/>
<dbReference type="Proteomes" id="UP000179807">
    <property type="component" value="Unassembled WGS sequence"/>
</dbReference>
<keyword evidence="3" id="KW-1185">Reference proteome</keyword>
<gene>
    <name evidence="2" type="ORF">TRFO_04764</name>
</gene>
<feature type="compositionally biased region" description="Basic and acidic residues" evidence="1">
    <location>
        <begin position="321"/>
        <end position="369"/>
    </location>
</feature>
<evidence type="ECO:0000313" key="3">
    <source>
        <dbReference type="Proteomes" id="UP000179807"/>
    </source>
</evidence>
<name>A0A1J4KGC5_9EUKA</name>
<accession>A0A1J4KGC5</accession>
<evidence type="ECO:0000256" key="1">
    <source>
        <dbReference type="SAM" id="MobiDB-lite"/>
    </source>
</evidence>
<proteinExistence type="predicted"/>
<feature type="compositionally biased region" description="Polar residues" evidence="1">
    <location>
        <begin position="305"/>
        <end position="314"/>
    </location>
</feature>
<feature type="compositionally biased region" description="Low complexity" evidence="1">
    <location>
        <begin position="59"/>
        <end position="71"/>
    </location>
</feature>